<dbReference type="EMBL" id="JAMLDX010000009">
    <property type="protein sequence ID" value="MCP3731356.1"/>
    <property type="molecule type" value="Genomic_DNA"/>
</dbReference>
<dbReference type="InterPro" id="IPR051017">
    <property type="entry name" value="Aldolase-II_Adducin_sf"/>
</dbReference>
<evidence type="ECO:0000313" key="4">
    <source>
        <dbReference type="Proteomes" id="UP001139451"/>
    </source>
</evidence>
<keyword evidence="4" id="KW-1185">Reference proteome</keyword>
<organism evidence="3 4">
    <name type="scientific">Sphingomonas tagetis</name>
    <dbReference type="NCBI Taxonomy" id="2949092"/>
    <lineage>
        <taxon>Bacteria</taxon>
        <taxon>Pseudomonadati</taxon>
        <taxon>Pseudomonadota</taxon>
        <taxon>Alphaproteobacteria</taxon>
        <taxon>Sphingomonadales</taxon>
        <taxon>Sphingomonadaceae</taxon>
        <taxon>Sphingomonas</taxon>
    </lineage>
</organism>
<comment type="similarity">
    <text evidence="1">Belongs to the aldolase class II family.</text>
</comment>
<dbReference type="AlphaFoldDB" id="A0A9X2HHL4"/>
<comment type="caution">
    <text evidence="3">The sequence shown here is derived from an EMBL/GenBank/DDBJ whole genome shotgun (WGS) entry which is preliminary data.</text>
</comment>
<dbReference type="RefSeq" id="WP_254293886.1">
    <property type="nucleotide sequence ID" value="NZ_JAMLDX010000009.1"/>
</dbReference>
<dbReference type="NCBIfam" id="NF005451">
    <property type="entry name" value="PRK07044.1"/>
    <property type="match status" value="1"/>
</dbReference>
<evidence type="ECO:0000259" key="2">
    <source>
        <dbReference type="SMART" id="SM01007"/>
    </source>
</evidence>
<accession>A0A9X2HHL4</accession>
<dbReference type="GO" id="GO:0005856">
    <property type="term" value="C:cytoskeleton"/>
    <property type="evidence" value="ECO:0007669"/>
    <property type="project" value="TreeGrafter"/>
</dbReference>
<protein>
    <submittedName>
        <fullName evidence="3">Class II aldolase/adducin family protein</fullName>
    </submittedName>
</protein>
<reference evidence="3" key="1">
    <citation type="submission" date="2022-05" db="EMBL/GenBank/DDBJ databases">
        <title>Sphingomonas sp. strain MG17 Genome sequencing and assembly.</title>
        <authorList>
            <person name="Kim I."/>
        </authorList>
    </citation>
    <scope>NUCLEOTIDE SEQUENCE</scope>
    <source>
        <strain evidence="3">MG17</strain>
    </source>
</reference>
<dbReference type="GO" id="GO:0051015">
    <property type="term" value="F:actin filament binding"/>
    <property type="evidence" value="ECO:0007669"/>
    <property type="project" value="TreeGrafter"/>
</dbReference>
<dbReference type="SMART" id="SM01007">
    <property type="entry name" value="Aldolase_II"/>
    <property type="match status" value="1"/>
</dbReference>
<feature type="domain" description="Class II aldolase/adducin N-terminal" evidence="2">
    <location>
        <begin position="28"/>
        <end position="209"/>
    </location>
</feature>
<dbReference type="Proteomes" id="UP001139451">
    <property type="component" value="Unassembled WGS sequence"/>
</dbReference>
<evidence type="ECO:0000313" key="3">
    <source>
        <dbReference type="EMBL" id="MCP3731356.1"/>
    </source>
</evidence>
<dbReference type="Gene3D" id="3.40.225.10">
    <property type="entry name" value="Class II aldolase/adducin N-terminal domain"/>
    <property type="match status" value="1"/>
</dbReference>
<dbReference type="Pfam" id="PF00596">
    <property type="entry name" value="Aldolase_II"/>
    <property type="match status" value="1"/>
</dbReference>
<dbReference type="PANTHER" id="PTHR10672:SF3">
    <property type="entry name" value="PROTEIN HU-LI TAI SHAO"/>
    <property type="match status" value="1"/>
</dbReference>
<dbReference type="InterPro" id="IPR001303">
    <property type="entry name" value="Aldolase_II/adducin_N"/>
</dbReference>
<evidence type="ECO:0000256" key="1">
    <source>
        <dbReference type="ARBA" id="ARBA00037961"/>
    </source>
</evidence>
<gene>
    <name evidence="3" type="ORF">M9978_13060</name>
</gene>
<proteinExistence type="inferred from homology"/>
<dbReference type="PANTHER" id="PTHR10672">
    <property type="entry name" value="ADDUCIN"/>
    <property type="match status" value="1"/>
</dbReference>
<sequence>MSATNIETMQRPSAAPDGMTEAEWQVRCDVAACYQLLDLYGMSDLIANHVSAVIPGPEHHFLMHQFGMLYDQVTASSLVKMDRDGNVIGSGYPNRGGVGLHGGIHQLRPDLNCVLHTHTAANNAVSMLQEGLIPAHQNAMVLLSFIGYHDYEGVAGSGASDECARIVESLGSHHRIVIMRNHGALTVGRSIAEAFVWMYRFESACRFLVQGLSCGRPLNPVSEADIERTKQAGRKLFGPGGGAEVGSLEWPSLLRKLEAERGTSYRS</sequence>
<name>A0A9X2HHL4_9SPHN</name>
<dbReference type="SUPFAM" id="SSF53639">
    <property type="entry name" value="AraD/HMP-PK domain-like"/>
    <property type="match status" value="1"/>
</dbReference>
<dbReference type="InterPro" id="IPR036409">
    <property type="entry name" value="Aldolase_II/adducin_N_sf"/>
</dbReference>